<comment type="caution">
    <text evidence="3">The sequence shown here is derived from an EMBL/GenBank/DDBJ whole genome shotgun (WGS) entry which is preliminary data.</text>
</comment>
<gene>
    <name evidence="3" type="ORF">F2Q69_00048021</name>
</gene>
<feature type="domain" description="Nuclease associated modular" evidence="2">
    <location>
        <begin position="297"/>
        <end position="313"/>
    </location>
</feature>
<sequence length="683" mass="77766">MPAEMKSNEDLANFAPVHPSLQAHLVPQSINHAKTLPNPWIQSTFSKTSKFYTGHLYVRRRKVLITAVATVETKYPAQKEQEQSYPFSSSDASKPSDDGEDVDDREKLRRMRISKANRGNTPWNKGRKHSPETLQKIRERTKIAMQNPKVMSYFAPVHPSLQAHLVPQSINHAKTLPNPWIQSTFSKTSKFYTGHLYVRRRKVLITAVATVETKYPAQKEQEQSYPFSSSDASKPSDDGEDVDDREKLRRMRISKANRGNTPWNKGRKHSPETLQKIRERTKIAMQNPKIKMKLANLGHAQNEETRLKIGEGVRMRWARRKEMRKVQETCQFEWQNLLAEAARKGYTDKQEFLWDSYKIMDQQNQLEWLESVEQRKAVRGAKSNRRAPKSPEQRRKIAEAIAAKWADPAYRERVCSGLAKYHGIPEGGERRRRRPSGNAEPRKKNPTSKTTREPETERQIKVKVVKVRKRRTPVYKDPLASTKLEMIKSIRAKRVAEESKKMDAVERARLLIREAEKAAKVLEIAAMTSPVAQTSLLESKMLIAKATQLIESIEMRQIASDEDATSPQPSNSLPDVDTESDQEQPGDVNGTYTFTINGESLHLNMKPSDLPTFNIEGTTKQPNGTRVYPPPESNGAIKLTESPYLPNGSNVYQGTEEKAESLESGNVTKKWVRGRLVEVAEAA</sequence>
<protein>
    <recommendedName>
        <fullName evidence="2">Nuclease associated modular domain-containing protein</fullName>
    </recommendedName>
</protein>
<feature type="region of interest" description="Disordered" evidence="1">
    <location>
        <begin position="77"/>
        <end position="134"/>
    </location>
</feature>
<reference evidence="3" key="1">
    <citation type="submission" date="2019-12" db="EMBL/GenBank/DDBJ databases">
        <title>Genome sequencing and annotation of Brassica cretica.</title>
        <authorList>
            <person name="Studholme D.J."/>
            <person name="Sarris P."/>
        </authorList>
    </citation>
    <scope>NUCLEOTIDE SEQUENCE</scope>
    <source>
        <strain evidence="3">PFS-109/04</strain>
        <tissue evidence="3">Leaf</tissue>
    </source>
</reference>
<feature type="region of interest" description="Disordered" evidence="1">
    <location>
        <begin position="616"/>
        <end position="660"/>
    </location>
</feature>
<organism evidence="3 4">
    <name type="scientific">Brassica cretica</name>
    <name type="common">Mustard</name>
    <dbReference type="NCBI Taxonomy" id="69181"/>
    <lineage>
        <taxon>Eukaryota</taxon>
        <taxon>Viridiplantae</taxon>
        <taxon>Streptophyta</taxon>
        <taxon>Embryophyta</taxon>
        <taxon>Tracheophyta</taxon>
        <taxon>Spermatophyta</taxon>
        <taxon>Magnoliopsida</taxon>
        <taxon>eudicotyledons</taxon>
        <taxon>Gunneridae</taxon>
        <taxon>Pentapetalae</taxon>
        <taxon>rosids</taxon>
        <taxon>malvids</taxon>
        <taxon>Brassicales</taxon>
        <taxon>Brassicaceae</taxon>
        <taxon>Brassiceae</taxon>
        <taxon>Brassica</taxon>
    </lineage>
</organism>
<feature type="domain" description="Nuclease associated modular" evidence="2">
    <location>
        <begin position="125"/>
        <end position="141"/>
    </location>
</feature>
<dbReference type="InterPro" id="IPR003611">
    <property type="entry name" value="NUMOD3"/>
</dbReference>
<evidence type="ECO:0000313" key="4">
    <source>
        <dbReference type="Proteomes" id="UP000712600"/>
    </source>
</evidence>
<evidence type="ECO:0000313" key="3">
    <source>
        <dbReference type="EMBL" id="KAF3526079.1"/>
    </source>
</evidence>
<feature type="domain" description="Nuclease associated modular" evidence="2">
    <location>
        <begin position="265"/>
        <end position="281"/>
    </location>
</feature>
<feature type="compositionally biased region" description="Polar residues" evidence="1">
    <location>
        <begin position="83"/>
        <end position="93"/>
    </location>
</feature>
<dbReference type="SMART" id="SM00496">
    <property type="entry name" value="IENR2"/>
    <property type="match status" value="3"/>
</dbReference>
<feature type="compositionally biased region" description="Polar residues" evidence="1">
    <location>
        <begin position="223"/>
        <end position="233"/>
    </location>
</feature>
<feature type="region of interest" description="Disordered" evidence="1">
    <location>
        <begin position="559"/>
        <end position="588"/>
    </location>
</feature>
<accession>A0A8S9PZ51</accession>
<proteinExistence type="predicted"/>
<dbReference type="PANTHER" id="PTHR34199:SF5">
    <property type="entry name" value="NUCLEASE ASSOCIATED MODULAR DOMAIN-CONTAINING PROTEIN"/>
    <property type="match status" value="1"/>
</dbReference>
<dbReference type="GO" id="GO:0003677">
    <property type="term" value="F:DNA binding"/>
    <property type="evidence" value="ECO:0007669"/>
    <property type="project" value="InterPro"/>
</dbReference>
<dbReference type="EMBL" id="QGKX02001347">
    <property type="protein sequence ID" value="KAF3526079.1"/>
    <property type="molecule type" value="Genomic_DNA"/>
</dbReference>
<evidence type="ECO:0000256" key="1">
    <source>
        <dbReference type="SAM" id="MobiDB-lite"/>
    </source>
</evidence>
<feature type="region of interest" description="Disordered" evidence="1">
    <location>
        <begin position="217"/>
        <end position="274"/>
    </location>
</feature>
<evidence type="ECO:0000259" key="2">
    <source>
        <dbReference type="SMART" id="SM00496"/>
    </source>
</evidence>
<dbReference type="PANTHER" id="PTHR34199">
    <property type="entry name" value="NUMOD3 MOTIF FAMILY PROTEIN, EXPRESSED"/>
    <property type="match status" value="1"/>
</dbReference>
<dbReference type="AlphaFoldDB" id="A0A8S9PZ51"/>
<name>A0A8S9PZ51_BRACR</name>
<feature type="region of interest" description="Disordered" evidence="1">
    <location>
        <begin position="421"/>
        <end position="457"/>
    </location>
</feature>
<dbReference type="Proteomes" id="UP000712600">
    <property type="component" value="Unassembled WGS sequence"/>
</dbReference>
<dbReference type="Pfam" id="PF07460">
    <property type="entry name" value="NUMOD3"/>
    <property type="match status" value="2"/>
</dbReference>